<reference evidence="2" key="1">
    <citation type="submission" date="2024-04" db="EMBL/GenBank/DDBJ databases">
        <authorList>
            <consortium name="Molecular Ecology Group"/>
        </authorList>
    </citation>
    <scope>NUCLEOTIDE SEQUENCE</scope>
</reference>
<dbReference type="SMART" id="SM00700">
    <property type="entry name" value="JHBP"/>
    <property type="match status" value="1"/>
</dbReference>
<dbReference type="InterPro" id="IPR038606">
    <property type="entry name" value="To_sf"/>
</dbReference>
<dbReference type="InterPro" id="IPR010562">
    <property type="entry name" value="Haemolymph_juvenile_hormone-bd"/>
</dbReference>
<dbReference type="PANTHER" id="PTHR11008">
    <property type="entry name" value="PROTEIN TAKEOUT-LIKE PROTEIN"/>
    <property type="match status" value="1"/>
</dbReference>
<evidence type="ECO:0000313" key="3">
    <source>
        <dbReference type="Proteomes" id="UP001497644"/>
    </source>
</evidence>
<dbReference type="EMBL" id="OZ034837">
    <property type="protein sequence ID" value="CAL1678640.1"/>
    <property type="molecule type" value="Genomic_DNA"/>
</dbReference>
<dbReference type="AlphaFoldDB" id="A0AAV2NEJ8"/>
<feature type="chain" id="PRO_5043718780" evidence="1">
    <location>
        <begin position="18"/>
        <end position="240"/>
    </location>
</feature>
<organism evidence="2 3">
    <name type="scientific">Lasius platythorax</name>
    <dbReference type="NCBI Taxonomy" id="488582"/>
    <lineage>
        <taxon>Eukaryota</taxon>
        <taxon>Metazoa</taxon>
        <taxon>Ecdysozoa</taxon>
        <taxon>Arthropoda</taxon>
        <taxon>Hexapoda</taxon>
        <taxon>Insecta</taxon>
        <taxon>Pterygota</taxon>
        <taxon>Neoptera</taxon>
        <taxon>Endopterygota</taxon>
        <taxon>Hymenoptera</taxon>
        <taxon>Apocrita</taxon>
        <taxon>Aculeata</taxon>
        <taxon>Formicoidea</taxon>
        <taxon>Formicidae</taxon>
        <taxon>Formicinae</taxon>
        <taxon>Lasius</taxon>
        <taxon>Lasius</taxon>
    </lineage>
</organism>
<feature type="signal peptide" evidence="1">
    <location>
        <begin position="1"/>
        <end position="17"/>
    </location>
</feature>
<gene>
    <name evidence="2" type="ORF">LPLAT_LOCUS4449</name>
</gene>
<sequence length="240" mass="27043">MKLVTFGLSLICTLAWAIKINGHHVYAERGMFNVFEDFLEKFKTILQTGNDTLGIPVLDPFTADEIPIAINEEMINLDALLTNVKVDGLSAYDVNKGDFKLIGLKLIMNVSWPLIIASTNYAMEGKADNFEIYGEGEMKISPRDFFLETEIGFTMNGKYLKVKDMKLKIFLRALDFHATGLFDDDELSELLSAVISDMVPQLIEDYHDMITDKLILLVTEKLNAFLSTMTLTELLKLIGL</sequence>
<dbReference type="PANTHER" id="PTHR11008:SF9">
    <property type="entry name" value="PROTEIN TAKEOUT-LIKE PROTEIN"/>
    <property type="match status" value="1"/>
</dbReference>
<evidence type="ECO:0000313" key="2">
    <source>
        <dbReference type="EMBL" id="CAL1678640.1"/>
    </source>
</evidence>
<accession>A0AAV2NEJ8</accession>
<protein>
    <submittedName>
        <fullName evidence="2">Uncharacterized protein</fullName>
    </submittedName>
</protein>
<dbReference type="Pfam" id="PF06585">
    <property type="entry name" value="JHBP"/>
    <property type="match status" value="1"/>
</dbReference>
<name>A0AAV2NEJ8_9HYME</name>
<evidence type="ECO:0000256" key="1">
    <source>
        <dbReference type="SAM" id="SignalP"/>
    </source>
</evidence>
<keyword evidence="3" id="KW-1185">Reference proteome</keyword>
<keyword evidence="1" id="KW-0732">Signal</keyword>
<dbReference type="Proteomes" id="UP001497644">
    <property type="component" value="Chromosome 14"/>
</dbReference>
<proteinExistence type="predicted"/>
<dbReference type="Gene3D" id="3.15.10.30">
    <property type="entry name" value="Haemolymph juvenile hormone binding protein"/>
    <property type="match status" value="1"/>
</dbReference>